<keyword evidence="3" id="KW-1185">Reference proteome</keyword>
<dbReference type="AlphaFoldDB" id="A0A0C3B3A1"/>
<dbReference type="Proteomes" id="UP000054166">
    <property type="component" value="Unassembled WGS sequence"/>
</dbReference>
<dbReference type="Pfam" id="PF07718">
    <property type="entry name" value="Coatamer_beta_C"/>
    <property type="match status" value="1"/>
</dbReference>
<protein>
    <recommendedName>
        <fullName evidence="1">Coatomer beta subunit C-terminal domain-containing protein</fullName>
    </recommendedName>
</protein>
<reference evidence="3" key="2">
    <citation type="submission" date="2015-01" db="EMBL/GenBank/DDBJ databases">
        <title>Evolutionary Origins and Diversification of the Mycorrhizal Mutualists.</title>
        <authorList>
            <consortium name="DOE Joint Genome Institute"/>
            <consortium name="Mycorrhizal Genomics Consortium"/>
            <person name="Kohler A."/>
            <person name="Kuo A."/>
            <person name="Nagy L.G."/>
            <person name="Floudas D."/>
            <person name="Copeland A."/>
            <person name="Barry K.W."/>
            <person name="Cichocki N."/>
            <person name="Veneault-Fourrey C."/>
            <person name="LaButti K."/>
            <person name="Lindquist E.A."/>
            <person name="Lipzen A."/>
            <person name="Lundell T."/>
            <person name="Morin E."/>
            <person name="Murat C."/>
            <person name="Riley R."/>
            <person name="Ohm R."/>
            <person name="Sun H."/>
            <person name="Tunlid A."/>
            <person name="Henrissat B."/>
            <person name="Grigoriev I.V."/>
            <person name="Hibbett D.S."/>
            <person name="Martin F."/>
        </authorList>
    </citation>
    <scope>NUCLEOTIDE SEQUENCE [LARGE SCALE GENOMIC DNA]</scope>
    <source>
        <strain evidence="3">F 1598</strain>
    </source>
</reference>
<proteinExistence type="predicted"/>
<evidence type="ECO:0000259" key="1">
    <source>
        <dbReference type="Pfam" id="PF07718"/>
    </source>
</evidence>
<dbReference type="InParanoid" id="A0A0C3B3A1"/>
<dbReference type="GO" id="GO:0016192">
    <property type="term" value="P:vesicle-mediated transport"/>
    <property type="evidence" value="ECO:0007669"/>
    <property type="project" value="InterPro"/>
</dbReference>
<evidence type="ECO:0000313" key="2">
    <source>
        <dbReference type="EMBL" id="KIM71762.1"/>
    </source>
</evidence>
<dbReference type="HOGENOM" id="CLU_177939_0_0_1"/>
<feature type="domain" description="Coatomer beta subunit C-terminal" evidence="1">
    <location>
        <begin position="18"/>
        <end position="67"/>
    </location>
</feature>
<sequence>KAAKRKDAESTKAVIVQVDDLLTFRQFSKKSADDAIDYDEDVGRATGSTEIREDFISNLSCISQLTG</sequence>
<dbReference type="InterPro" id="IPR011710">
    <property type="entry name" value="Coatomer_bsu_C"/>
</dbReference>
<dbReference type="GO" id="GO:0006886">
    <property type="term" value="P:intracellular protein transport"/>
    <property type="evidence" value="ECO:0007669"/>
    <property type="project" value="InterPro"/>
</dbReference>
<feature type="non-terminal residue" evidence="2">
    <location>
        <position position="67"/>
    </location>
</feature>
<name>A0A0C3B3A1_PILCF</name>
<dbReference type="OrthoDB" id="10261837at2759"/>
<gene>
    <name evidence="2" type="ORF">PILCRDRAFT_54447</name>
</gene>
<dbReference type="EMBL" id="KN833217">
    <property type="protein sequence ID" value="KIM71762.1"/>
    <property type="molecule type" value="Genomic_DNA"/>
</dbReference>
<organism evidence="2 3">
    <name type="scientific">Piloderma croceum (strain F 1598)</name>
    <dbReference type="NCBI Taxonomy" id="765440"/>
    <lineage>
        <taxon>Eukaryota</taxon>
        <taxon>Fungi</taxon>
        <taxon>Dikarya</taxon>
        <taxon>Basidiomycota</taxon>
        <taxon>Agaricomycotina</taxon>
        <taxon>Agaricomycetes</taxon>
        <taxon>Agaricomycetidae</taxon>
        <taxon>Atheliales</taxon>
        <taxon>Atheliaceae</taxon>
        <taxon>Piloderma</taxon>
    </lineage>
</organism>
<dbReference type="STRING" id="765440.A0A0C3B3A1"/>
<dbReference type="GO" id="GO:0005198">
    <property type="term" value="F:structural molecule activity"/>
    <property type="evidence" value="ECO:0007669"/>
    <property type="project" value="InterPro"/>
</dbReference>
<evidence type="ECO:0000313" key="3">
    <source>
        <dbReference type="Proteomes" id="UP000054166"/>
    </source>
</evidence>
<feature type="non-terminal residue" evidence="2">
    <location>
        <position position="1"/>
    </location>
</feature>
<accession>A0A0C3B3A1</accession>
<dbReference type="GO" id="GO:0030126">
    <property type="term" value="C:COPI vesicle coat"/>
    <property type="evidence" value="ECO:0007669"/>
    <property type="project" value="InterPro"/>
</dbReference>
<reference evidence="2 3" key="1">
    <citation type="submission" date="2014-04" db="EMBL/GenBank/DDBJ databases">
        <authorList>
            <consortium name="DOE Joint Genome Institute"/>
            <person name="Kuo A."/>
            <person name="Tarkka M."/>
            <person name="Buscot F."/>
            <person name="Kohler A."/>
            <person name="Nagy L.G."/>
            <person name="Floudas D."/>
            <person name="Copeland A."/>
            <person name="Barry K.W."/>
            <person name="Cichocki N."/>
            <person name="Veneault-Fourrey C."/>
            <person name="LaButti K."/>
            <person name="Lindquist E.A."/>
            <person name="Lipzen A."/>
            <person name="Lundell T."/>
            <person name="Morin E."/>
            <person name="Murat C."/>
            <person name="Sun H."/>
            <person name="Tunlid A."/>
            <person name="Henrissat B."/>
            <person name="Grigoriev I.V."/>
            <person name="Hibbett D.S."/>
            <person name="Martin F."/>
            <person name="Nordberg H.P."/>
            <person name="Cantor M.N."/>
            <person name="Hua S.X."/>
        </authorList>
    </citation>
    <scope>NUCLEOTIDE SEQUENCE [LARGE SCALE GENOMIC DNA]</scope>
    <source>
        <strain evidence="2 3">F 1598</strain>
    </source>
</reference>